<evidence type="ECO:0000256" key="4">
    <source>
        <dbReference type="PROSITE-ProRule" id="PRU00134"/>
    </source>
</evidence>
<evidence type="ECO:0000313" key="7">
    <source>
        <dbReference type="Proteomes" id="UP000076842"/>
    </source>
</evidence>
<dbReference type="GO" id="GO:0008270">
    <property type="term" value="F:zinc ion binding"/>
    <property type="evidence" value="ECO:0007669"/>
    <property type="project" value="UniProtKB-KW"/>
</dbReference>
<dbReference type="Pfam" id="PF01753">
    <property type="entry name" value="zf-MYND"/>
    <property type="match status" value="1"/>
</dbReference>
<feature type="domain" description="MYND-type" evidence="5">
    <location>
        <begin position="315"/>
        <end position="359"/>
    </location>
</feature>
<dbReference type="InterPro" id="IPR002893">
    <property type="entry name" value="Znf_MYND"/>
</dbReference>
<dbReference type="PROSITE" id="PS50865">
    <property type="entry name" value="ZF_MYND_2"/>
    <property type="match status" value="1"/>
</dbReference>
<dbReference type="Proteomes" id="UP000076842">
    <property type="component" value="Unassembled WGS sequence"/>
</dbReference>
<name>A0A165K190_9BASI</name>
<keyword evidence="7" id="KW-1185">Reference proteome</keyword>
<organism evidence="6 7">
    <name type="scientific">Calocera cornea HHB12733</name>
    <dbReference type="NCBI Taxonomy" id="1353952"/>
    <lineage>
        <taxon>Eukaryota</taxon>
        <taxon>Fungi</taxon>
        <taxon>Dikarya</taxon>
        <taxon>Basidiomycota</taxon>
        <taxon>Agaricomycotina</taxon>
        <taxon>Dacrymycetes</taxon>
        <taxon>Dacrymycetales</taxon>
        <taxon>Dacrymycetaceae</taxon>
        <taxon>Calocera</taxon>
    </lineage>
</organism>
<dbReference type="AlphaFoldDB" id="A0A165K190"/>
<dbReference type="SUPFAM" id="SSF144232">
    <property type="entry name" value="HIT/MYND zinc finger-like"/>
    <property type="match status" value="1"/>
</dbReference>
<dbReference type="OrthoDB" id="432970at2759"/>
<sequence>MRAESVPMRSPENYRSLGLGGIAMKKWCVAHATPLSTTAMAPAGTIFTSAALLNNNMTCNTCAVQFQREGPARTCRRCVAVHATPGVPWQMLYCGFGPEEGSGIRQVADLMTSLKQQCKDNSRMAISRLCALYLPYLVRLFLRLEKRLEVRHEDPVLFPGHVVMELLEYVHGDLFFNKYFFSDREAFPEVYFVAKGLASYLLHMKELWDAIGESLFTAMKQKDFDTKYHELIRRITQTSRILLFILETQFERETVWQNLAKHVPPLLDALGEWYHTFPLHDNYQGTLRALENLLRGEEKAVRRAKNFIALHVTCCAYPGCRQHRGQLHQCARCKAAVYCGRLHQVGHWNHRDEPHRAVCYVTTF</sequence>
<evidence type="ECO:0000313" key="6">
    <source>
        <dbReference type="EMBL" id="KZT62534.1"/>
    </source>
</evidence>
<protein>
    <recommendedName>
        <fullName evidence="5">MYND-type domain-containing protein</fullName>
    </recommendedName>
</protein>
<accession>A0A165K190</accession>
<dbReference type="Gene3D" id="6.10.140.2220">
    <property type="match status" value="1"/>
</dbReference>
<keyword evidence="1" id="KW-0479">Metal-binding</keyword>
<evidence type="ECO:0000256" key="3">
    <source>
        <dbReference type="ARBA" id="ARBA00022833"/>
    </source>
</evidence>
<dbReference type="InParanoid" id="A0A165K190"/>
<dbReference type="EMBL" id="KV423916">
    <property type="protein sequence ID" value="KZT62534.1"/>
    <property type="molecule type" value="Genomic_DNA"/>
</dbReference>
<keyword evidence="3" id="KW-0862">Zinc</keyword>
<evidence type="ECO:0000256" key="1">
    <source>
        <dbReference type="ARBA" id="ARBA00022723"/>
    </source>
</evidence>
<gene>
    <name evidence="6" type="ORF">CALCODRAFT_206013</name>
</gene>
<reference evidence="6 7" key="1">
    <citation type="journal article" date="2016" name="Mol. Biol. Evol.">
        <title>Comparative Genomics of Early-Diverging Mushroom-Forming Fungi Provides Insights into the Origins of Lignocellulose Decay Capabilities.</title>
        <authorList>
            <person name="Nagy L.G."/>
            <person name="Riley R."/>
            <person name="Tritt A."/>
            <person name="Adam C."/>
            <person name="Daum C."/>
            <person name="Floudas D."/>
            <person name="Sun H."/>
            <person name="Yadav J.S."/>
            <person name="Pangilinan J."/>
            <person name="Larsson K.H."/>
            <person name="Matsuura K."/>
            <person name="Barry K."/>
            <person name="Labutti K."/>
            <person name="Kuo R."/>
            <person name="Ohm R.A."/>
            <person name="Bhattacharya S.S."/>
            <person name="Shirouzu T."/>
            <person name="Yoshinaga Y."/>
            <person name="Martin F.M."/>
            <person name="Grigoriev I.V."/>
            <person name="Hibbett D.S."/>
        </authorList>
    </citation>
    <scope>NUCLEOTIDE SEQUENCE [LARGE SCALE GENOMIC DNA]</scope>
    <source>
        <strain evidence="6 7">HHB12733</strain>
    </source>
</reference>
<keyword evidence="2 4" id="KW-0863">Zinc-finger</keyword>
<evidence type="ECO:0000256" key="2">
    <source>
        <dbReference type="ARBA" id="ARBA00022771"/>
    </source>
</evidence>
<evidence type="ECO:0000259" key="5">
    <source>
        <dbReference type="PROSITE" id="PS50865"/>
    </source>
</evidence>
<proteinExistence type="predicted"/>